<protein>
    <submittedName>
        <fullName evidence="7">MFS general substrate transporter</fullName>
    </submittedName>
</protein>
<feature type="transmembrane region" description="Helical" evidence="6">
    <location>
        <begin position="115"/>
        <end position="133"/>
    </location>
</feature>
<dbReference type="PANTHER" id="PTHR23502">
    <property type="entry name" value="MAJOR FACILITATOR SUPERFAMILY"/>
    <property type="match status" value="1"/>
</dbReference>
<feature type="transmembrane region" description="Helical" evidence="6">
    <location>
        <begin position="153"/>
        <end position="172"/>
    </location>
</feature>
<comment type="subcellular location">
    <subcellularLocation>
        <location evidence="1">Membrane</location>
        <topology evidence="1">Multi-pass membrane protein</topology>
    </subcellularLocation>
</comment>
<evidence type="ECO:0000256" key="4">
    <source>
        <dbReference type="ARBA" id="ARBA00023136"/>
    </source>
</evidence>
<dbReference type="AlphaFoldDB" id="A0A5N5WSR3"/>
<dbReference type="OrthoDB" id="6770063at2759"/>
<feature type="transmembrane region" description="Helical" evidence="6">
    <location>
        <begin position="210"/>
        <end position="230"/>
    </location>
</feature>
<feature type="transmembrane region" description="Helical" evidence="6">
    <location>
        <begin position="289"/>
        <end position="308"/>
    </location>
</feature>
<feature type="transmembrane region" description="Helical" evidence="6">
    <location>
        <begin position="384"/>
        <end position="405"/>
    </location>
</feature>
<dbReference type="EMBL" id="ML732312">
    <property type="protein sequence ID" value="KAB8070152.1"/>
    <property type="molecule type" value="Genomic_DNA"/>
</dbReference>
<proteinExistence type="predicted"/>
<dbReference type="Pfam" id="PF07690">
    <property type="entry name" value="MFS_1"/>
    <property type="match status" value="1"/>
</dbReference>
<evidence type="ECO:0000256" key="5">
    <source>
        <dbReference type="SAM" id="MobiDB-lite"/>
    </source>
</evidence>
<dbReference type="SUPFAM" id="SSF103473">
    <property type="entry name" value="MFS general substrate transporter"/>
    <property type="match status" value="1"/>
</dbReference>
<gene>
    <name evidence="7" type="ORF">BDV29DRAFT_194297</name>
</gene>
<feature type="region of interest" description="Disordered" evidence="5">
    <location>
        <begin position="1"/>
        <end position="24"/>
    </location>
</feature>
<dbReference type="InterPro" id="IPR011701">
    <property type="entry name" value="MFS"/>
</dbReference>
<evidence type="ECO:0000256" key="2">
    <source>
        <dbReference type="ARBA" id="ARBA00022692"/>
    </source>
</evidence>
<keyword evidence="2 6" id="KW-0812">Transmembrane</keyword>
<feature type="transmembrane region" description="Helical" evidence="6">
    <location>
        <begin position="352"/>
        <end position="372"/>
    </location>
</feature>
<evidence type="ECO:0000313" key="8">
    <source>
        <dbReference type="Proteomes" id="UP000326565"/>
    </source>
</evidence>
<evidence type="ECO:0000313" key="7">
    <source>
        <dbReference type="EMBL" id="KAB8070152.1"/>
    </source>
</evidence>
<evidence type="ECO:0000256" key="3">
    <source>
        <dbReference type="ARBA" id="ARBA00022989"/>
    </source>
</evidence>
<organism evidence="7 8">
    <name type="scientific">Aspergillus leporis</name>
    <dbReference type="NCBI Taxonomy" id="41062"/>
    <lineage>
        <taxon>Eukaryota</taxon>
        <taxon>Fungi</taxon>
        <taxon>Dikarya</taxon>
        <taxon>Ascomycota</taxon>
        <taxon>Pezizomycotina</taxon>
        <taxon>Eurotiomycetes</taxon>
        <taxon>Eurotiomycetidae</taxon>
        <taxon>Eurotiales</taxon>
        <taxon>Aspergillaceae</taxon>
        <taxon>Aspergillus</taxon>
        <taxon>Aspergillus subgen. Circumdati</taxon>
    </lineage>
</organism>
<evidence type="ECO:0000256" key="6">
    <source>
        <dbReference type="SAM" id="Phobius"/>
    </source>
</evidence>
<dbReference type="Proteomes" id="UP000326565">
    <property type="component" value="Unassembled WGS sequence"/>
</dbReference>
<dbReference type="GO" id="GO:0022857">
    <property type="term" value="F:transmembrane transporter activity"/>
    <property type="evidence" value="ECO:0007669"/>
    <property type="project" value="InterPro"/>
</dbReference>
<dbReference type="InterPro" id="IPR036259">
    <property type="entry name" value="MFS_trans_sf"/>
</dbReference>
<sequence>MSSALHRRTPGGVEQELGKQADGTPDSFRDIGHLYLQFDTPLPYPVGISSPQLGQTPPPPCPNLAKYASPFIWAKSRKTVITIISCYVTVMSAYASGAYTPPAEELTVKWNVSNVVYNLGITLYTFAFAIAPMTKANNKLQMCLTECGATGSFAGMLVARFFLGIAGCSDIYHTEHRNVPMSCFSGAVLYGTSSGPLIPGFINYRSNWRWIHYFQVIACAVLLPTLLVYLKETRGERYYGFMFSSDDLEKQQIRRIRWKIKSDEECESIAAMITLSCCRPFHLLFTEPVAFFFSLWVSFSWAAFNYHFNVKQTGAVFSAVSIGALLATPLSIYQEKLAMRVGKMSSTPEGRLYFTCVESTLLPIGLFWFGWTSFPSVPRIVPTLAVRCSTIGIFSIYLASFNYLADTYHQYASSAIAAQSFCHFPSYSAASSLLGGIVSDEFPHGG</sequence>
<dbReference type="PANTHER" id="PTHR23502:SF134">
    <property type="entry name" value="MAJOR FACILITATOR SUPERFAMILY (MFS) PROFILE DOMAIN-CONTAINING PROTEIN-RELATED"/>
    <property type="match status" value="1"/>
</dbReference>
<accession>A0A5N5WSR3</accession>
<feature type="transmembrane region" description="Helical" evidence="6">
    <location>
        <begin position="79"/>
        <end position="95"/>
    </location>
</feature>
<evidence type="ECO:0000256" key="1">
    <source>
        <dbReference type="ARBA" id="ARBA00004141"/>
    </source>
</evidence>
<keyword evidence="4 6" id="KW-0472">Membrane</keyword>
<reference evidence="7 8" key="1">
    <citation type="submission" date="2019-04" db="EMBL/GenBank/DDBJ databases">
        <title>Friends and foes A comparative genomics study of 23 Aspergillus species from section Flavi.</title>
        <authorList>
            <consortium name="DOE Joint Genome Institute"/>
            <person name="Kjaerbolling I."/>
            <person name="Vesth T."/>
            <person name="Frisvad J.C."/>
            <person name="Nybo J.L."/>
            <person name="Theobald S."/>
            <person name="Kildgaard S."/>
            <person name="Isbrandt T."/>
            <person name="Kuo A."/>
            <person name="Sato A."/>
            <person name="Lyhne E.K."/>
            <person name="Kogle M.E."/>
            <person name="Wiebenga A."/>
            <person name="Kun R.S."/>
            <person name="Lubbers R.J."/>
            <person name="Makela M.R."/>
            <person name="Barry K."/>
            <person name="Chovatia M."/>
            <person name="Clum A."/>
            <person name="Daum C."/>
            <person name="Haridas S."/>
            <person name="He G."/>
            <person name="LaButti K."/>
            <person name="Lipzen A."/>
            <person name="Mondo S."/>
            <person name="Riley R."/>
            <person name="Salamov A."/>
            <person name="Simmons B.A."/>
            <person name="Magnuson J.K."/>
            <person name="Henrissat B."/>
            <person name="Mortensen U.H."/>
            <person name="Larsen T.O."/>
            <person name="Devries R.P."/>
            <person name="Grigoriev I.V."/>
            <person name="Machida M."/>
            <person name="Baker S.E."/>
            <person name="Andersen M.R."/>
        </authorList>
    </citation>
    <scope>NUCLEOTIDE SEQUENCE [LARGE SCALE GENOMIC DNA]</scope>
    <source>
        <strain evidence="7 8">CBS 151.66</strain>
    </source>
</reference>
<keyword evidence="8" id="KW-1185">Reference proteome</keyword>
<keyword evidence="3 6" id="KW-1133">Transmembrane helix</keyword>
<feature type="transmembrane region" description="Helical" evidence="6">
    <location>
        <begin position="314"/>
        <end position="332"/>
    </location>
</feature>
<dbReference type="GO" id="GO:0005886">
    <property type="term" value="C:plasma membrane"/>
    <property type="evidence" value="ECO:0007669"/>
    <property type="project" value="TreeGrafter"/>
</dbReference>
<dbReference type="Gene3D" id="1.20.1250.20">
    <property type="entry name" value="MFS general substrate transporter like domains"/>
    <property type="match status" value="1"/>
</dbReference>
<name>A0A5N5WSR3_9EURO</name>